<feature type="domain" description="Zn(2)-C6 fungal-type" evidence="2">
    <location>
        <begin position="10"/>
        <end position="38"/>
    </location>
</feature>
<name>A0A3D8R830_9HELO</name>
<dbReference type="AlphaFoldDB" id="A0A3D8R830"/>
<dbReference type="CDD" id="cd00067">
    <property type="entry name" value="GAL4"/>
    <property type="match status" value="1"/>
</dbReference>
<comment type="caution">
    <text evidence="3">The sequence shown here is derived from an EMBL/GenBank/DDBJ whole genome shotgun (WGS) entry which is preliminary data.</text>
</comment>
<dbReference type="InterPro" id="IPR036864">
    <property type="entry name" value="Zn2-C6_fun-type_DNA-bd_sf"/>
</dbReference>
<reference evidence="3 4" key="1">
    <citation type="journal article" date="2018" name="IMA Fungus">
        <title>IMA Genome-F 9: Draft genome sequence of Annulohypoxylon stygium, Aspergillus mulundensis, Berkeleyomyces basicola (syn. Thielaviopsis basicola), Ceratocystis smalleyi, two Cercospora beticola strains, Coleophoma cylindrospora, Fusarium fracticaudum, Phialophora cf. hyalina, and Morchella septimelata.</title>
        <authorList>
            <person name="Wingfield B.D."/>
            <person name="Bills G.F."/>
            <person name="Dong Y."/>
            <person name="Huang W."/>
            <person name="Nel W.J."/>
            <person name="Swalarsk-Parry B.S."/>
            <person name="Vaghefi N."/>
            <person name="Wilken P.M."/>
            <person name="An Z."/>
            <person name="de Beer Z.W."/>
            <person name="De Vos L."/>
            <person name="Chen L."/>
            <person name="Duong T.A."/>
            <person name="Gao Y."/>
            <person name="Hammerbacher A."/>
            <person name="Kikkert J.R."/>
            <person name="Li Y."/>
            <person name="Li H."/>
            <person name="Li K."/>
            <person name="Li Q."/>
            <person name="Liu X."/>
            <person name="Ma X."/>
            <person name="Naidoo K."/>
            <person name="Pethybridge S.J."/>
            <person name="Sun J."/>
            <person name="Steenkamp E.T."/>
            <person name="van der Nest M.A."/>
            <person name="van Wyk S."/>
            <person name="Wingfield M.J."/>
            <person name="Xiong C."/>
            <person name="Yue Q."/>
            <person name="Zhang X."/>
        </authorList>
    </citation>
    <scope>NUCLEOTIDE SEQUENCE [LARGE SCALE GENOMIC DNA]</scope>
    <source>
        <strain evidence="3 4">BP5796</strain>
    </source>
</reference>
<dbReference type="SUPFAM" id="SSF57701">
    <property type="entry name" value="Zn2/Cys6 DNA-binding domain"/>
    <property type="match status" value="1"/>
</dbReference>
<accession>A0A3D8R830</accession>
<dbReference type="Gene3D" id="4.10.240.10">
    <property type="entry name" value="Zn(2)-C6 fungal-type DNA-binding domain"/>
    <property type="match status" value="1"/>
</dbReference>
<keyword evidence="4" id="KW-1185">Reference proteome</keyword>
<sequence length="518" mass="58455">MVYCGKPSRSCRQCRKRDIKCDKRAGSCGQCTRANLKCPGYQNPEALVFRDQTASTIQKAADAPEDGFRKMKFTNYDPSVPSLSPCPTDLTPYPLPPVELRAKDVFVSQYVLRYSSMMGYIPHFLPSMYKPIHLMSTFKAVSLLYFSNEVMSPSVLDEAWTSYGFALSLTNKALQQPQAATQNSTLLTIFLLDLFERLANKRQLGMISDTRHINGALALFRLRGQSLFDDPLAVSMFSQLKVLMLTSCLEHNTDVPNDFIEIHKFASHSMDVEHPDWSFSVLLIRFIGVKARVCTRDNLSDAVQSALQLDDDFEQTCMNMPRSWHFDTITGLLIPDLTYEGCYHHYPSAEVCRTWNNYRLIRILLNEIILELLQNPEQGSFFNTAFVEAEQKIHTCNLTIERMCNEICASLPQFTREPSCFAVGANKTAQSAGMYMHGQISTSQRRSQATALVFALYTAASSPTCSSKNCSWIVNELQIMGSEMNISEARIVKDILLKKGKVNPWVIANTLELFTFGP</sequence>
<dbReference type="PANTHER" id="PTHR38791:SF1">
    <property type="entry name" value="TRANSCRIPTION FACTOR, PUTATIVE-RELATED"/>
    <property type="match status" value="1"/>
</dbReference>
<proteinExistence type="predicted"/>
<dbReference type="GO" id="GO:0000981">
    <property type="term" value="F:DNA-binding transcription factor activity, RNA polymerase II-specific"/>
    <property type="evidence" value="ECO:0007669"/>
    <property type="project" value="InterPro"/>
</dbReference>
<protein>
    <recommendedName>
        <fullName evidence="2">Zn(2)-C6 fungal-type domain-containing protein</fullName>
    </recommendedName>
</protein>
<dbReference type="Pfam" id="PF00172">
    <property type="entry name" value="Zn_clus"/>
    <property type="match status" value="1"/>
</dbReference>
<keyword evidence="1" id="KW-0539">Nucleus</keyword>
<dbReference type="GO" id="GO:0008270">
    <property type="term" value="F:zinc ion binding"/>
    <property type="evidence" value="ECO:0007669"/>
    <property type="project" value="InterPro"/>
</dbReference>
<organism evidence="3 4">
    <name type="scientific">Coleophoma crateriformis</name>
    <dbReference type="NCBI Taxonomy" id="565419"/>
    <lineage>
        <taxon>Eukaryota</taxon>
        <taxon>Fungi</taxon>
        <taxon>Dikarya</taxon>
        <taxon>Ascomycota</taxon>
        <taxon>Pezizomycotina</taxon>
        <taxon>Leotiomycetes</taxon>
        <taxon>Helotiales</taxon>
        <taxon>Dermateaceae</taxon>
        <taxon>Coleophoma</taxon>
    </lineage>
</organism>
<dbReference type="InterPro" id="IPR001138">
    <property type="entry name" value="Zn2Cys6_DnaBD"/>
</dbReference>
<dbReference type="Proteomes" id="UP000256328">
    <property type="component" value="Unassembled WGS sequence"/>
</dbReference>
<gene>
    <name evidence="3" type="ORF">BP5796_08391</name>
</gene>
<dbReference type="PANTHER" id="PTHR38791">
    <property type="entry name" value="ZN(II)2CYS6 TRANSCRIPTION FACTOR (EUROFUNG)-RELATED-RELATED"/>
    <property type="match status" value="1"/>
</dbReference>
<evidence type="ECO:0000256" key="1">
    <source>
        <dbReference type="ARBA" id="ARBA00023242"/>
    </source>
</evidence>
<evidence type="ECO:0000313" key="3">
    <source>
        <dbReference type="EMBL" id="RDW69994.1"/>
    </source>
</evidence>
<dbReference type="PROSITE" id="PS50048">
    <property type="entry name" value="ZN2_CY6_FUNGAL_2"/>
    <property type="match status" value="1"/>
</dbReference>
<evidence type="ECO:0000259" key="2">
    <source>
        <dbReference type="PROSITE" id="PS50048"/>
    </source>
</evidence>
<evidence type="ECO:0000313" key="4">
    <source>
        <dbReference type="Proteomes" id="UP000256328"/>
    </source>
</evidence>
<dbReference type="InterPro" id="IPR053175">
    <property type="entry name" value="DHMBA_Reg_Transcription_Factor"/>
</dbReference>
<dbReference type="SMART" id="SM00066">
    <property type="entry name" value="GAL4"/>
    <property type="match status" value="1"/>
</dbReference>
<dbReference type="EMBL" id="PDLN01000012">
    <property type="protein sequence ID" value="RDW69994.1"/>
    <property type="molecule type" value="Genomic_DNA"/>
</dbReference>
<dbReference type="OrthoDB" id="5429770at2759"/>